<dbReference type="EMBL" id="AP028910">
    <property type="protein sequence ID" value="BES90548.1"/>
    <property type="molecule type" value="Genomic_DNA"/>
</dbReference>
<proteinExistence type="predicted"/>
<protein>
    <submittedName>
        <fullName evidence="1">Uncharacterized protein</fullName>
    </submittedName>
</protein>
<evidence type="ECO:0000313" key="2">
    <source>
        <dbReference type="Proteomes" id="UP001307889"/>
    </source>
</evidence>
<sequence length="71" mass="7987">MVGSVDIAWPSTGHGHLLSLPVPCRPLLLFILPCPWKCLYGPWLRWHLGGQSRDPDNPFLHQATLTFLLSL</sequence>
<reference evidence="1 2" key="1">
    <citation type="submission" date="2023-09" db="EMBL/GenBank/DDBJ databases">
        <title>Nesidiocoris tenuis whole genome shotgun sequence.</title>
        <authorList>
            <person name="Shibata T."/>
            <person name="Shimoda M."/>
            <person name="Kobayashi T."/>
            <person name="Uehara T."/>
        </authorList>
    </citation>
    <scope>NUCLEOTIDE SEQUENCE [LARGE SCALE GENOMIC DNA]</scope>
    <source>
        <strain evidence="1 2">Japan</strain>
    </source>
</reference>
<evidence type="ECO:0000313" key="1">
    <source>
        <dbReference type="EMBL" id="BES90548.1"/>
    </source>
</evidence>
<accession>A0ABN7AEY7</accession>
<keyword evidence="2" id="KW-1185">Reference proteome</keyword>
<organism evidence="1 2">
    <name type="scientific">Nesidiocoris tenuis</name>
    <dbReference type="NCBI Taxonomy" id="355587"/>
    <lineage>
        <taxon>Eukaryota</taxon>
        <taxon>Metazoa</taxon>
        <taxon>Ecdysozoa</taxon>
        <taxon>Arthropoda</taxon>
        <taxon>Hexapoda</taxon>
        <taxon>Insecta</taxon>
        <taxon>Pterygota</taxon>
        <taxon>Neoptera</taxon>
        <taxon>Paraneoptera</taxon>
        <taxon>Hemiptera</taxon>
        <taxon>Heteroptera</taxon>
        <taxon>Panheteroptera</taxon>
        <taxon>Cimicomorpha</taxon>
        <taxon>Miridae</taxon>
        <taxon>Dicyphina</taxon>
        <taxon>Nesidiocoris</taxon>
    </lineage>
</organism>
<name>A0ABN7AEY7_9HEMI</name>
<gene>
    <name evidence="1" type="ORF">NTJ_03356</name>
</gene>
<dbReference type="Proteomes" id="UP001307889">
    <property type="component" value="Chromosome 2"/>
</dbReference>